<gene>
    <name evidence="2" type="ORF">MGAL_10B063586</name>
    <name evidence="1" type="ORF">MGAL_10B065860</name>
</gene>
<dbReference type="OrthoDB" id="6149517at2759"/>
<name>A0A8B6EQ29_MYTGA</name>
<dbReference type="AlphaFoldDB" id="A0A8B6EQ29"/>
<dbReference type="EMBL" id="UYJE01005463">
    <property type="protein sequence ID" value="VDI37559.1"/>
    <property type="molecule type" value="Genomic_DNA"/>
</dbReference>
<dbReference type="PANTHER" id="PTHR47331:SF6">
    <property type="entry name" value="DOUBLECORTIN DOMAIN-CONTAINING PROTEIN"/>
    <property type="match status" value="1"/>
</dbReference>
<proteinExistence type="predicted"/>
<protein>
    <submittedName>
        <fullName evidence="2">Uncharacterized protein</fullName>
    </submittedName>
</protein>
<sequence>MSGRRASGFVVESLDGQVQLVLPTLTECSDLPQNREELPTPDIAIRYNHLKEMADNLSPLDPDCKIMLLIGMDMTEAHHVLEQIIGPRNALFAQKLPLGWVVIGNTYLCGIHTPDDVTAYLTHLAPDTSAIFERTVQNDKSILSIEDRQFLTLMKTYLQKDKDGNWCSPLPFRTPRRRLPNNRAMVLHGAQSLEKIFHTDPLEQEHIIAFMQKEYRQECETLQASLTLLENVKIRRLNTSISIRDA</sequence>
<dbReference type="PANTHER" id="PTHR47331">
    <property type="entry name" value="PHD-TYPE DOMAIN-CONTAINING PROTEIN"/>
    <property type="match status" value="1"/>
</dbReference>
<dbReference type="EMBL" id="UYJE01000182">
    <property type="protein sequence ID" value="VDH90930.1"/>
    <property type="molecule type" value="Genomic_DNA"/>
</dbReference>
<comment type="caution">
    <text evidence="2">The sequence shown here is derived from an EMBL/GenBank/DDBJ whole genome shotgun (WGS) entry which is preliminary data.</text>
</comment>
<reference evidence="2" key="1">
    <citation type="submission" date="2018-11" db="EMBL/GenBank/DDBJ databases">
        <authorList>
            <person name="Alioto T."/>
            <person name="Alioto T."/>
        </authorList>
    </citation>
    <scope>NUCLEOTIDE SEQUENCE</scope>
</reference>
<evidence type="ECO:0000313" key="2">
    <source>
        <dbReference type="EMBL" id="VDI37559.1"/>
    </source>
</evidence>
<evidence type="ECO:0000313" key="3">
    <source>
        <dbReference type="Proteomes" id="UP000596742"/>
    </source>
</evidence>
<accession>A0A8B6EQ29</accession>
<dbReference type="Proteomes" id="UP000596742">
    <property type="component" value="Unassembled WGS sequence"/>
</dbReference>
<evidence type="ECO:0000313" key="1">
    <source>
        <dbReference type="EMBL" id="VDH90930.1"/>
    </source>
</evidence>
<organism evidence="2 3">
    <name type="scientific">Mytilus galloprovincialis</name>
    <name type="common">Mediterranean mussel</name>
    <dbReference type="NCBI Taxonomy" id="29158"/>
    <lineage>
        <taxon>Eukaryota</taxon>
        <taxon>Metazoa</taxon>
        <taxon>Spiralia</taxon>
        <taxon>Lophotrochozoa</taxon>
        <taxon>Mollusca</taxon>
        <taxon>Bivalvia</taxon>
        <taxon>Autobranchia</taxon>
        <taxon>Pteriomorphia</taxon>
        <taxon>Mytilida</taxon>
        <taxon>Mytiloidea</taxon>
        <taxon>Mytilidae</taxon>
        <taxon>Mytilinae</taxon>
        <taxon>Mytilus</taxon>
    </lineage>
</organism>
<keyword evidence="3" id="KW-1185">Reference proteome</keyword>